<dbReference type="RefSeq" id="WP_254158715.1">
    <property type="nucleotide sequence ID" value="NZ_JAHESF010000001.1"/>
</dbReference>
<dbReference type="InterPro" id="IPR023996">
    <property type="entry name" value="TonB-dep_OMP_SusC/RagA"/>
</dbReference>
<keyword evidence="9 10" id="KW-0998">Cell outer membrane</keyword>
<dbReference type="InterPro" id="IPR012910">
    <property type="entry name" value="Plug_dom"/>
</dbReference>
<reference evidence="15 16" key="1">
    <citation type="submission" date="2021-05" db="EMBL/GenBank/DDBJ databases">
        <title>A Polyphasic approach of four new species of the genus Ohtaekwangia: Ohtaekwangia histidinii sp. nov., Ohtaekwangia cretensis sp. nov., Ohtaekwangia indiensis sp. nov., Ohtaekwangia reichenbachii sp. nov. from diverse environment.</title>
        <authorList>
            <person name="Octaviana S."/>
        </authorList>
    </citation>
    <scope>NUCLEOTIDE SEQUENCE [LARGE SCALE GENOMIC DNA]</scope>
    <source>
        <strain evidence="15 16">PWU4</strain>
    </source>
</reference>
<dbReference type="InterPro" id="IPR023997">
    <property type="entry name" value="TonB-dep_OMP_SusC/RagA_CS"/>
</dbReference>
<evidence type="ECO:0000256" key="10">
    <source>
        <dbReference type="PROSITE-ProRule" id="PRU01360"/>
    </source>
</evidence>
<evidence type="ECO:0000256" key="11">
    <source>
        <dbReference type="RuleBase" id="RU003357"/>
    </source>
</evidence>
<comment type="similarity">
    <text evidence="10 11">Belongs to the TonB-dependent receptor family.</text>
</comment>
<dbReference type="Pfam" id="PF13715">
    <property type="entry name" value="CarbopepD_reg_2"/>
    <property type="match status" value="1"/>
</dbReference>
<dbReference type="EMBL" id="JAHESF010000001">
    <property type="protein sequence ID" value="MBT1695256.1"/>
    <property type="molecule type" value="Genomic_DNA"/>
</dbReference>
<dbReference type="Gene3D" id="2.60.40.1120">
    <property type="entry name" value="Carboxypeptidase-like, regulatory domain"/>
    <property type="match status" value="1"/>
</dbReference>
<feature type="signal peptide" evidence="12">
    <location>
        <begin position="1"/>
        <end position="31"/>
    </location>
</feature>
<keyword evidence="16" id="KW-1185">Reference proteome</keyword>
<evidence type="ECO:0000256" key="8">
    <source>
        <dbReference type="ARBA" id="ARBA00023170"/>
    </source>
</evidence>
<dbReference type="InterPro" id="IPR000531">
    <property type="entry name" value="Beta-barrel_TonB"/>
</dbReference>
<dbReference type="Pfam" id="PF07715">
    <property type="entry name" value="Plug"/>
    <property type="match status" value="1"/>
</dbReference>
<keyword evidence="3 10" id="KW-1134">Transmembrane beta strand</keyword>
<evidence type="ECO:0000256" key="7">
    <source>
        <dbReference type="ARBA" id="ARBA00023136"/>
    </source>
</evidence>
<dbReference type="InterPro" id="IPR008969">
    <property type="entry name" value="CarboxyPept-like_regulatory"/>
</dbReference>
<dbReference type="SUPFAM" id="SSF49464">
    <property type="entry name" value="Carboxypeptidase regulatory domain-like"/>
    <property type="match status" value="1"/>
</dbReference>
<keyword evidence="5 12" id="KW-0732">Signal</keyword>
<evidence type="ECO:0000259" key="14">
    <source>
        <dbReference type="Pfam" id="PF07715"/>
    </source>
</evidence>
<evidence type="ECO:0000256" key="2">
    <source>
        <dbReference type="ARBA" id="ARBA00022448"/>
    </source>
</evidence>
<keyword evidence="8 15" id="KW-0675">Receptor</keyword>
<dbReference type="PANTHER" id="PTHR30069">
    <property type="entry name" value="TONB-DEPENDENT OUTER MEMBRANE RECEPTOR"/>
    <property type="match status" value="1"/>
</dbReference>
<keyword evidence="7 10" id="KW-0472">Membrane</keyword>
<dbReference type="NCBIfam" id="TIGR04057">
    <property type="entry name" value="SusC_RagA_signa"/>
    <property type="match status" value="1"/>
</dbReference>
<comment type="subcellular location">
    <subcellularLocation>
        <location evidence="1 10">Cell outer membrane</location>
        <topology evidence="1 10">Multi-pass membrane protein</topology>
    </subcellularLocation>
</comment>
<evidence type="ECO:0000256" key="1">
    <source>
        <dbReference type="ARBA" id="ARBA00004571"/>
    </source>
</evidence>
<dbReference type="GO" id="GO:0009279">
    <property type="term" value="C:cell outer membrane"/>
    <property type="evidence" value="ECO:0007669"/>
    <property type="project" value="UniProtKB-SubCell"/>
</dbReference>
<dbReference type="Gene3D" id="2.40.170.20">
    <property type="entry name" value="TonB-dependent receptor, beta-barrel domain"/>
    <property type="match status" value="1"/>
</dbReference>
<evidence type="ECO:0000313" key="15">
    <source>
        <dbReference type="EMBL" id="MBT1695256.1"/>
    </source>
</evidence>
<dbReference type="InterPro" id="IPR036942">
    <property type="entry name" value="Beta-barrel_TonB_sf"/>
</dbReference>
<name>A0AAP2GGT6_9BACT</name>
<keyword evidence="2 10" id="KW-0813">Transport</keyword>
<evidence type="ECO:0000256" key="5">
    <source>
        <dbReference type="ARBA" id="ARBA00022729"/>
    </source>
</evidence>
<dbReference type="Pfam" id="PF00593">
    <property type="entry name" value="TonB_dep_Rec_b-barrel"/>
    <property type="match status" value="1"/>
</dbReference>
<feature type="domain" description="TonB-dependent receptor plug" evidence="14">
    <location>
        <begin position="127"/>
        <end position="228"/>
    </location>
</feature>
<feature type="domain" description="TonB-dependent receptor-like beta-barrel" evidence="13">
    <location>
        <begin position="489"/>
        <end position="980"/>
    </location>
</feature>
<dbReference type="FunFam" id="2.170.130.10:FF:000003">
    <property type="entry name" value="SusC/RagA family TonB-linked outer membrane protein"/>
    <property type="match status" value="1"/>
</dbReference>
<evidence type="ECO:0000256" key="12">
    <source>
        <dbReference type="SAM" id="SignalP"/>
    </source>
</evidence>
<dbReference type="NCBIfam" id="TIGR04056">
    <property type="entry name" value="OMP_RagA_SusC"/>
    <property type="match status" value="1"/>
</dbReference>
<accession>A0AAP2GGT6</accession>
<dbReference type="PROSITE" id="PS52016">
    <property type="entry name" value="TONB_DEPENDENT_REC_3"/>
    <property type="match status" value="1"/>
</dbReference>
<dbReference type="GO" id="GO:0044718">
    <property type="term" value="P:siderophore transmembrane transport"/>
    <property type="evidence" value="ECO:0007669"/>
    <property type="project" value="TreeGrafter"/>
</dbReference>
<dbReference type="PANTHER" id="PTHR30069:SF29">
    <property type="entry name" value="HEMOGLOBIN AND HEMOGLOBIN-HAPTOGLOBIN-BINDING PROTEIN 1-RELATED"/>
    <property type="match status" value="1"/>
</dbReference>
<dbReference type="Proteomes" id="UP001319200">
    <property type="component" value="Unassembled WGS sequence"/>
</dbReference>
<organism evidence="15 16">
    <name type="scientific">Chryseosolibacter histidini</name>
    <dbReference type="NCBI Taxonomy" id="2782349"/>
    <lineage>
        <taxon>Bacteria</taxon>
        <taxon>Pseudomonadati</taxon>
        <taxon>Bacteroidota</taxon>
        <taxon>Cytophagia</taxon>
        <taxon>Cytophagales</taxon>
        <taxon>Chryseotaleaceae</taxon>
        <taxon>Chryseosolibacter</taxon>
    </lineage>
</organism>
<dbReference type="AlphaFoldDB" id="A0AAP2GGT6"/>
<dbReference type="InterPro" id="IPR039426">
    <property type="entry name" value="TonB-dep_rcpt-like"/>
</dbReference>
<gene>
    <name evidence="15" type="ORF">KK083_00120</name>
</gene>
<dbReference type="SUPFAM" id="SSF56935">
    <property type="entry name" value="Porins"/>
    <property type="match status" value="1"/>
</dbReference>
<proteinExistence type="inferred from homology"/>
<sequence length="1017" mass="113055">MELNLLFNWKKLMAAGCCCLALLLVFTDSVAQERILSGKVLSSDDNATVPGVSVLVKGTSSGTVTDADGNFSIRVSEGAVLQFSYIGYAKKEVTVTAETQVTVMLDPDISMLDEVVVVGYGEQKRANLTAAVSTLDMSVKQNTPTTNASQALHGVPGLWVNQAGGKPGQDNASIRIRGLGTTNSSAPLVLVNGIEYDMNEINPNDIETITVLKDASAAIYGSRAANGVILVTLKSGKKESSEVTYSFSHGIQQTTFLPDVVWDPIQYMELRNQALINQGQAITYTQAQIDEYRAGMATDPMIYPNINWFDYLLKDGYLQQHNLRFSGGNEKTTYSLSLGYMDQDGVFLEANHANRYSLNLNVSSQVSEKLKVGANLVGNYRKYTEPSYGTSYYMNRFMRVLPIFTPYHPDGRYGSVVFATPGRNTIENPLMLLKEGSNVHAVQRVFTKIFADYQLPFNLMYSVNFGVDKTDGSARQFIPLISTFNPKTGVQNVYNNNPYSYNYNDNNMNYTFYQTLTWDKLFADKHSVTAMIGQSYQNYDDSYFSGKMEGYFDNTLTDLNAGATNPAATGAVTNEKIASYFGRVNYGFNEKYLLEAMFRIDGSSRFAPGNRWGFFPAVSAAWRMDQEAFLQDVSFISALKLRASWGQLGNLDRDAALHRYLNTVNLGQDYTFGNTVVPGAAVTTYNDPSITWETTTTYNAGVDFEGANGLIGVTLDVFKKRTEDILRGVAIPSQVGNLGAPQRNIGTVDNTGYELTLSHRRDINDFRYSVSASVAYVKNEIVDLNGEQVISGPRILKEGYPIDAYYIYHAEGIYQTDDEVAGSVKLSNNVKPGYLKYTNYDGDNTIDGDDRIVTGSSIPKYNYSFNINVGYKRFNLTTFFQGVQGINILPTANFMIPFNNGAGVTKEWATDSWTPENTGARLPILTTSTATENFVSSTFWLRDASYLRLKNIQLKYDFPEQWISKLSLRKLSVFANGENLITFTKFDQFDPEKSIKNDNLYEYPSLKTYSFGINATF</sequence>
<evidence type="ECO:0000256" key="9">
    <source>
        <dbReference type="ARBA" id="ARBA00023237"/>
    </source>
</evidence>
<evidence type="ECO:0000256" key="3">
    <source>
        <dbReference type="ARBA" id="ARBA00022452"/>
    </source>
</evidence>
<protein>
    <submittedName>
        <fullName evidence="15">TonB-dependent receptor</fullName>
    </submittedName>
</protein>
<feature type="chain" id="PRO_5042834767" evidence="12">
    <location>
        <begin position="32"/>
        <end position="1017"/>
    </location>
</feature>
<dbReference type="InterPro" id="IPR037066">
    <property type="entry name" value="Plug_dom_sf"/>
</dbReference>
<keyword evidence="4 10" id="KW-0812">Transmembrane</keyword>
<dbReference type="Gene3D" id="2.170.130.10">
    <property type="entry name" value="TonB-dependent receptor, plug domain"/>
    <property type="match status" value="1"/>
</dbReference>
<evidence type="ECO:0000259" key="13">
    <source>
        <dbReference type="Pfam" id="PF00593"/>
    </source>
</evidence>
<comment type="caution">
    <text evidence="15">The sequence shown here is derived from an EMBL/GenBank/DDBJ whole genome shotgun (WGS) entry which is preliminary data.</text>
</comment>
<evidence type="ECO:0000256" key="6">
    <source>
        <dbReference type="ARBA" id="ARBA00023077"/>
    </source>
</evidence>
<evidence type="ECO:0000313" key="16">
    <source>
        <dbReference type="Proteomes" id="UP001319200"/>
    </source>
</evidence>
<evidence type="ECO:0000256" key="4">
    <source>
        <dbReference type="ARBA" id="ARBA00022692"/>
    </source>
</evidence>
<dbReference type="GO" id="GO:0015344">
    <property type="term" value="F:siderophore uptake transmembrane transporter activity"/>
    <property type="evidence" value="ECO:0007669"/>
    <property type="project" value="TreeGrafter"/>
</dbReference>
<keyword evidence="6 11" id="KW-0798">TonB box</keyword>